<name>A0A316E4B4_9FLAO</name>
<evidence type="ECO:0000313" key="5">
    <source>
        <dbReference type="EMBL" id="MBD1259354.1"/>
    </source>
</evidence>
<organism evidence="6 7">
    <name type="scientific">Maribacter polysiphoniae</name>
    <dbReference type="NCBI Taxonomy" id="429344"/>
    <lineage>
        <taxon>Bacteria</taxon>
        <taxon>Pseudomonadati</taxon>
        <taxon>Bacteroidota</taxon>
        <taxon>Flavobacteriia</taxon>
        <taxon>Flavobacteriales</taxon>
        <taxon>Flavobacteriaceae</taxon>
        <taxon>Maribacter</taxon>
    </lineage>
</organism>
<comment type="caution">
    <text evidence="6">The sequence shown here is derived from an EMBL/GenBank/DDBJ whole genome shotgun (WGS) entry which is preliminary data.</text>
</comment>
<dbReference type="Proteomes" id="UP000245667">
    <property type="component" value="Unassembled WGS sequence"/>
</dbReference>
<evidence type="ECO:0000313" key="7">
    <source>
        <dbReference type="Proteomes" id="UP000245667"/>
    </source>
</evidence>
<sequence>MKKQHIYLLITVLVMTMTSCSKDDGEVVKEPVKSSAKQITGFVFKAVDNDAITEDVTAILNETNKTISATVANGTDVTSLTPTIIVSDKAVVDQSGAKDFSSPVDYAVTAEDGTKATYTTSVTITPNDAKQILSFVFRVEDNAALNEDIEATINEDTKLINATVPYGTNINELTPFITISESAIITPTGIQNFTSVIKYEVSAQDASVVTYDAKVNVTPNSEKQILSFGFSFTENPISTNIIGTIDEGDKTITFDVPYGTVVSALLPNLTISNGATVSPEGLQDFSNPIEYVVTAEDGSTETYKATRVVSQRNILLAILSANPRNTIDWDLNDQDISHWEGVTLDANNNIIELRLSNKSIDKLPFAISQLKKLQNLTLVSNDIVTIPESISELQDLRILNLRDNKLNLLPKEIGSLTNLRSLILEKNGFHALSLPREISQLTNLRNLDLSHNNFSSIPDFIFDMTSLLDLDFNTNHFLTTIPPEINQLTNLIHLNLAKTNLSSLPTEFGHLTNLTDLSLYDNNFTHIPQSISSLNQLKTLDFRYNALTFIPIGIKQLSNLTSLSLSGNQISYIPFEMGQMINLSFLNLQFNELNDIPIEIGQLVNLRSLILSGNNLTTLPQAVCNLENTGTNVQVDDGVICQ</sequence>
<dbReference type="PANTHER" id="PTHR48051:SF54">
    <property type="entry name" value="LEUCINE-RICH REPEAT-CONTAINING PROTEIN"/>
    <property type="match status" value="1"/>
</dbReference>
<dbReference type="InterPro" id="IPR003591">
    <property type="entry name" value="Leu-rich_rpt_typical-subtyp"/>
</dbReference>
<dbReference type="InterPro" id="IPR050216">
    <property type="entry name" value="LRR_domain-containing"/>
</dbReference>
<dbReference type="InterPro" id="IPR032186">
    <property type="entry name" value="DUF5018"/>
</dbReference>
<dbReference type="AlphaFoldDB" id="A0A316E4B4"/>
<dbReference type="PANTHER" id="PTHR48051">
    <property type="match status" value="1"/>
</dbReference>
<evidence type="ECO:0000256" key="2">
    <source>
        <dbReference type="ARBA" id="ARBA00022737"/>
    </source>
</evidence>
<accession>A0A316E4B4</accession>
<gene>
    <name evidence="5" type="ORF">HZY62_02045</name>
    <name evidence="6" type="ORF">LX92_01284</name>
</gene>
<evidence type="ECO:0000259" key="3">
    <source>
        <dbReference type="Pfam" id="PF16410"/>
    </source>
</evidence>
<dbReference type="Pfam" id="PF23598">
    <property type="entry name" value="LRR_14"/>
    <property type="match status" value="1"/>
</dbReference>
<keyword evidence="2" id="KW-0677">Repeat</keyword>
<dbReference type="PROSITE" id="PS51257">
    <property type="entry name" value="PROKAR_LIPOPROTEIN"/>
    <property type="match status" value="1"/>
</dbReference>
<dbReference type="OrthoDB" id="1466621at2"/>
<reference evidence="6 7" key="1">
    <citation type="submission" date="2018-05" db="EMBL/GenBank/DDBJ databases">
        <title>Genomic Encyclopedia of Archaeal and Bacterial Type Strains, Phase II (KMG-II): from individual species to whole genera.</title>
        <authorList>
            <person name="Goeker M."/>
        </authorList>
    </citation>
    <scope>NUCLEOTIDE SEQUENCE [LARGE SCALE GENOMIC DNA]</scope>
    <source>
        <strain evidence="6 7">DSM 23514</strain>
    </source>
</reference>
<dbReference type="Proteomes" id="UP000651837">
    <property type="component" value="Unassembled WGS sequence"/>
</dbReference>
<keyword evidence="8" id="KW-1185">Reference proteome</keyword>
<reference evidence="5 8" key="2">
    <citation type="submission" date="2020-07" db="EMBL/GenBank/DDBJ databases">
        <title>The draft genome sequence of Maribacter polysiphoniae KCTC 22021.</title>
        <authorList>
            <person name="Mu L."/>
        </authorList>
    </citation>
    <scope>NUCLEOTIDE SEQUENCE [LARGE SCALE GENOMIC DNA]</scope>
    <source>
        <strain evidence="5 8">KCTC 22021</strain>
    </source>
</reference>
<dbReference type="EMBL" id="JACWLN010000001">
    <property type="protein sequence ID" value="MBD1259354.1"/>
    <property type="molecule type" value="Genomic_DNA"/>
</dbReference>
<dbReference type="RefSeq" id="WP_109649443.1">
    <property type="nucleotide sequence ID" value="NZ_JACWLN010000001.1"/>
</dbReference>
<dbReference type="SMART" id="SM00365">
    <property type="entry name" value="LRR_SD22"/>
    <property type="match status" value="5"/>
</dbReference>
<dbReference type="PROSITE" id="PS51450">
    <property type="entry name" value="LRR"/>
    <property type="match status" value="5"/>
</dbReference>
<dbReference type="SUPFAM" id="SSF52058">
    <property type="entry name" value="L domain-like"/>
    <property type="match status" value="1"/>
</dbReference>
<protein>
    <submittedName>
        <fullName evidence="6">Leucine-rich repeat (LRR) protein</fullName>
    </submittedName>
    <submittedName>
        <fullName evidence="5">Leucine-rich repeat domain-containing protein</fullName>
    </submittedName>
</protein>
<proteinExistence type="predicted"/>
<evidence type="ECO:0000313" key="6">
    <source>
        <dbReference type="EMBL" id="PWK24916.1"/>
    </source>
</evidence>
<dbReference type="InterPro" id="IPR001611">
    <property type="entry name" value="Leu-rich_rpt"/>
</dbReference>
<evidence type="ECO:0000259" key="4">
    <source>
        <dbReference type="Pfam" id="PF23598"/>
    </source>
</evidence>
<keyword evidence="1" id="KW-0433">Leucine-rich repeat</keyword>
<dbReference type="Gene3D" id="3.80.10.10">
    <property type="entry name" value="Ribonuclease Inhibitor"/>
    <property type="match status" value="3"/>
</dbReference>
<dbReference type="InterPro" id="IPR032675">
    <property type="entry name" value="LRR_dom_sf"/>
</dbReference>
<dbReference type="Gene3D" id="2.60.40.2340">
    <property type="match status" value="3"/>
</dbReference>
<feature type="domain" description="DUF5018" evidence="3">
    <location>
        <begin position="223"/>
        <end position="311"/>
    </location>
</feature>
<dbReference type="EMBL" id="QGGQ01000002">
    <property type="protein sequence ID" value="PWK24916.1"/>
    <property type="molecule type" value="Genomic_DNA"/>
</dbReference>
<dbReference type="Pfam" id="PF00560">
    <property type="entry name" value="LRR_1"/>
    <property type="match status" value="3"/>
</dbReference>
<evidence type="ECO:0000256" key="1">
    <source>
        <dbReference type="ARBA" id="ARBA00022614"/>
    </source>
</evidence>
<evidence type="ECO:0000313" key="8">
    <source>
        <dbReference type="Proteomes" id="UP000651837"/>
    </source>
</evidence>
<dbReference type="InterPro" id="IPR055414">
    <property type="entry name" value="LRR_R13L4/SHOC2-like"/>
</dbReference>
<dbReference type="SMART" id="SM00369">
    <property type="entry name" value="LRR_TYP"/>
    <property type="match status" value="9"/>
</dbReference>
<dbReference type="GO" id="GO:0005737">
    <property type="term" value="C:cytoplasm"/>
    <property type="evidence" value="ECO:0007669"/>
    <property type="project" value="TreeGrafter"/>
</dbReference>
<dbReference type="Pfam" id="PF16410">
    <property type="entry name" value="DUF5018"/>
    <property type="match status" value="1"/>
</dbReference>
<feature type="domain" description="Disease resistance R13L4/SHOC-2-like LRR" evidence="4">
    <location>
        <begin position="485"/>
        <end position="592"/>
    </location>
</feature>